<comment type="caution">
    <text evidence="2">The sequence shown here is derived from an EMBL/GenBank/DDBJ whole genome shotgun (WGS) entry which is preliminary data.</text>
</comment>
<keyword evidence="3" id="KW-1185">Reference proteome</keyword>
<evidence type="ECO:0000259" key="1">
    <source>
        <dbReference type="Pfam" id="PF03478"/>
    </source>
</evidence>
<proteinExistence type="predicted"/>
<dbReference type="PANTHER" id="PTHR33127:SF5">
    <property type="entry name" value="TRANSMEMBRANE PROTEIN"/>
    <property type="match status" value="1"/>
</dbReference>
<organism evidence="2 3">
    <name type="scientific">Artemisia annua</name>
    <name type="common">Sweet wormwood</name>
    <dbReference type="NCBI Taxonomy" id="35608"/>
    <lineage>
        <taxon>Eukaryota</taxon>
        <taxon>Viridiplantae</taxon>
        <taxon>Streptophyta</taxon>
        <taxon>Embryophyta</taxon>
        <taxon>Tracheophyta</taxon>
        <taxon>Spermatophyta</taxon>
        <taxon>Magnoliopsida</taxon>
        <taxon>eudicotyledons</taxon>
        <taxon>Gunneridae</taxon>
        <taxon>Pentapetalae</taxon>
        <taxon>asterids</taxon>
        <taxon>campanulids</taxon>
        <taxon>Asterales</taxon>
        <taxon>Asteraceae</taxon>
        <taxon>Asteroideae</taxon>
        <taxon>Anthemideae</taxon>
        <taxon>Artemisiinae</taxon>
        <taxon>Artemisia</taxon>
    </lineage>
</organism>
<feature type="domain" description="KIB1-4 beta-propeller" evidence="1">
    <location>
        <begin position="469"/>
        <end position="702"/>
    </location>
</feature>
<dbReference type="PANTHER" id="PTHR33127">
    <property type="entry name" value="TRANSMEMBRANE PROTEIN"/>
    <property type="match status" value="1"/>
</dbReference>
<protein>
    <recommendedName>
        <fullName evidence="1">KIB1-4 beta-propeller domain-containing protein</fullName>
    </recommendedName>
</protein>
<gene>
    <name evidence="2" type="ORF">CTI12_AA461120</name>
</gene>
<evidence type="ECO:0000313" key="2">
    <source>
        <dbReference type="EMBL" id="PWA51600.1"/>
    </source>
</evidence>
<feature type="domain" description="KIB1-4 beta-propeller" evidence="1">
    <location>
        <begin position="51"/>
        <end position="286"/>
    </location>
</feature>
<sequence length="745" mass="86541">MEQKQRNNSVCDRLPPLSAKYPWFVAQNLEAKYEEDIRDKLFYTIHEPLSQYRCRIPELRGKHIRACFHGWVILCDYPHNVNVMWSLWNPNTSKLIRLPPLKKKLRYFDECCLSTSPDDPRSMFMLTTNYKKPTIVLCQLDCKTSNPRWIEMSYTKEFRSLTNGVDGSLCNLTCCNGKVYALSLAKNQVPHVIEVDIVVTDKQVVINLLKLVSIPHACFNKCPQWIIYPGVNYFLKGSCTDLFCIAIGYEDKIMRTVADMYLSKLNMTSMTWEEMKDLKDAIFFIKFFRGKVSIYYRQEIASKFGGYIHIMNEMDTVIYSYNINYRTLSISSMPQLVQTSQVSSLVMLECRLEGDHHADSEQQEDERDDRILVRSVKDHAFQINGPVDESHLLNIPFHVLEMIMDLCVGVEYMKFRATCRHCNLVAPPRQWSNKKVLSRLQTYSLVSPWLMVLDKHQGIITFTDPMLGDNYFIKTPQELIGSQIYCSRYGWLLMYKIDGALVFFNPFTNDVRELPHVSHLDSFCFSAPPTSPNCMVVGFRLIEDLHICIHFLAGEPSWQIINLDPYDFRFPTFCGGDLYVLCDKHFFIQTYNGKGIHVFKNMGQEDNIWESVTDEAPKSCCTTRAKRFLAKCDKHCFLVVMGEFGKSIEVFNLNDSKNEWEKVDGLGKHMIYISSSTCLCIEAKAPHMENKIYFPRLHSGKIVFYSLETCRYHTFNGTMVEESLVDLTKTEYHTNPHVWIEPSWS</sequence>
<dbReference type="Proteomes" id="UP000245207">
    <property type="component" value="Unassembled WGS sequence"/>
</dbReference>
<dbReference type="AlphaFoldDB" id="A0A2U1LRH7"/>
<dbReference type="InterPro" id="IPR005174">
    <property type="entry name" value="KIB1-4_b-propeller"/>
</dbReference>
<name>A0A2U1LRH7_ARTAN</name>
<dbReference type="EMBL" id="PKPP01008098">
    <property type="protein sequence ID" value="PWA51600.1"/>
    <property type="molecule type" value="Genomic_DNA"/>
</dbReference>
<evidence type="ECO:0000313" key="3">
    <source>
        <dbReference type="Proteomes" id="UP000245207"/>
    </source>
</evidence>
<reference evidence="2 3" key="1">
    <citation type="journal article" date="2018" name="Mol. Plant">
        <title>The genome of Artemisia annua provides insight into the evolution of Asteraceae family and artemisinin biosynthesis.</title>
        <authorList>
            <person name="Shen Q."/>
            <person name="Zhang L."/>
            <person name="Liao Z."/>
            <person name="Wang S."/>
            <person name="Yan T."/>
            <person name="Shi P."/>
            <person name="Liu M."/>
            <person name="Fu X."/>
            <person name="Pan Q."/>
            <person name="Wang Y."/>
            <person name="Lv Z."/>
            <person name="Lu X."/>
            <person name="Zhang F."/>
            <person name="Jiang W."/>
            <person name="Ma Y."/>
            <person name="Chen M."/>
            <person name="Hao X."/>
            <person name="Li L."/>
            <person name="Tang Y."/>
            <person name="Lv G."/>
            <person name="Zhou Y."/>
            <person name="Sun X."/>
            <person name="Brodelius P.E."/>
            <person name="Rose J.K.C."/>
            <person name="Tang K."/>
        </authorList>
    </citation>
    <scope>NUCLEOTIDE SEQUENCE [LARGE SCALE GENOMIC DNA]</scope>
    <source>
        <strain evidence="3">cv. Huhao1</strain>
        <tissue evidence="2">Leaf</tissue>
    </source>
</reference>
<dbReference type="Pfam" id="PF03478">
    <property type="entry name" value="Beta-prop_KIB1-4"/>
    <property type="match status" value="2"/>
</dbReference>
<dbReference type="OrthoDB" id="1863935at2759"/>
<accession>A0A2U1LRH7</accession>